<comment type="caution">
    <text evidence="5">The sequence shown here is derived from an EMBL/GenBank/DDBJ whole genome shotgun (WGS) entry which is preliminary data.</text>
</comment>
<dbReference type="GO" id="GO:0005524">
    <property type="term" value="F:ATP binding"/>
    <property type="evidence" value="ECO:0007669"/>
    <property type="project" value="UniProtKB-KW"/>
</dbReference>
<evidence type="ECO:0000256" key="2">
    <source>
        <dbReference type="ARBA" id="ARBA00022801"/>
    </source>
</evidence>
<evidence type="ECO:0008006" key="7">
    <source>
        <dbReference type="Google" id="ProtNLM"/>
    </source>
</evidence>
<evidence type="ECO:0000256" key="3">
    <source>
        <dbReference type="ARBA" id="ARBA00022806"/>
    </source>
</evidence>
<evidence type="ECO:0000313" key="6">
    <source>
        <dbReference type="Proteomes" id="UP001328107"/>
    </source>
</evidence>
<dbReference type="Pfam" id="PF13245">
    <property type="entry name" value="AAA_19"/>
    <property type="match status" value="1"/>
</dbReference>
<evidence type="ECO:0000256" key="1">
    <source>
        <dbReference type="ARBA" id="ARBA00022741"/>
    </source>
</evidence>
<keyword evidence="1" id="KW-0547">Nucleotide-binding</keyword>
<accession>A0AAN5CTT9</accession>
<dbReference type="GO" id="GO:0043139">
    <property type="term" value="F:5'-3' DNA helicase activity"/>
    <property type="evidence" value="ECO:0007669"/>
    <property type="project" value="TreeGrafter"/>
</dbReference>
<proteinExistence type="predicted"/>
<dbReference type="PANTHER" id="PTHR43788">
    <property type="entry name" value="DNA2/NAM7 HELICASE FAMILY MEMBER"/>
    <property type="match status" value="1"/>
</dbReference>
<evidence type="ECO:0000313" key="5">
    <source>
        <dbReference type="EMBL" id="GMR50214.1"/>
    </source>
</evidence>
<dbReference type="InterPro" id="IPR050534">
    <property type="entry name" value="Coronavir_polyprotein_1ab"/>
</dbReference>
<dbReference type="InterPro" id="IPR027417">
    <property type="entry name" value="P-loop_NTPase"/>
</dbReference>
<name>A0AAN5CTT9_9BILA</name>
<feature type="non-terminal residue" evidence="5">
    <location>
        <position position="1"/>
    </location>
</feature>
<keyword evidence="2" id="KW-0378">Hydrolase</keyword>
<gene>
    <name evidence="5" type="ORF">PMAYCL1PPCAC_20409</name>
</gene>
<dbReference type="PANTHER" id="PTHR43788:SF16">
    <property type="entry name" value="HELICASE WITH ZINC FINGER 2"/>
    <property type="match status" value="1"/>
</dbReference>
<dbReference type="Proteomes" id="UP001328107">
    <property type="component" value="Unassembled WGS sequence"/>
</dbReference>
<dbReference type="Gene3D" id="3.40.50.300">
    <property type="entry name" value="P-loop containing nucleotide triphosphate hydrolases"/>
    <property type="match status" value="1"/>
</dbReference>
<dbReference type="AlphaFoldDB" id="A0AAN5CTT9"/>
<protein>
    <recommendedName>
        <fullName evidence="7">DNA2/NAM7 helicase helicase domain-containing protein</fullName>
    </recommendedName>
</protein>
<keyword evidence="3" id="KW-0347">Helicase</keyword>
<sequence length="403" mass="44959">DLKLMVELFRLGCRYREIASRGVDKKEAGEMRIDESIILRTISDDDDELESLHACRPILDCIYGRSNKAKAESGKVAVKPSVGGIRLNASQTRAVCLYADASGPRVFCVLSPPGSGKTTVAAAMAAEVACTSKGANQLLLSVQNVAVDNMGAALKKMDYGGGEVYNIKATEKLDPHCPTPFDFFDLMDGKTLDEWRTGRISLKRMVPTKKVRVEWMEKRCMKRHYEERQLSYEDALTFDRRKFEDSIHPKMILATVEMVLHKLYSRTNLKCAIQDVERVIIDEASLLTEAALFCLIRRFPYARIVLIGDNRQLPPFMYDSKILGHELAGRPALSAAMKTGKVPVVELNNVYRAPPSLVAPYNRLAYGGKLVSKKAEGEFPLSGISLIRSRMPQLLLIDVDGRQ</sequence>
<dbReference type="SUPFAM" id="SSF52540">
    <property type="entry name" value="P-loop containing nucleoside triphosphate hydrolases"/>
    <property type="match status" value="1"/>
</dbReference>
<dbReference type="EMBL" id="BTRK01000004">
    <property type="protein sequence ID" value="GMR50214.1"/>
    <property type="molecule type" value="Genomic_DNA"/>
</dbReference>
<evidence type="ECO:0000256" key="4">
    <source>
        <dbReference type="ARBA" id="ARBA00022840"/>
    </source>
</evidence>
<reference evidence="6" key="1">
    <citation type="submission" date="2022-10" db="EMBL/GenBank/DDBJ databases">
        <title>Genome assembly of Pristionchus species.</title>
        <authorList>
            <person name="Yoshida K."/>
            <person name="Sommer R.J."/>
        </authorList>
    </citation>
    <scope>NUCLEOTIDE SEQUENCE [LARGE SCALE GENOMIC DNA]</scope>
    <source>
        <strain evidence="6">RS5460</strain>
    </source>
</reference>
<organism evidence="5 6">
    <name type="scientific">Pristionchus mayeri</name>
    <dbReference type="NCBI Taxonomy" id="1317129"/>
    <lineage>
        <taxon>Eukaryota</taxon>
        <taxon>Metazoa</taxon>
        <taxon>Ecdysozoa</taxon>
        <taxon>Nematoda</taxon>
        <taxon>Chromadorea</taxon>
        <taxon>Rhabditida</taxon>
        <taxon>Rhabditina</taxon>
        <taxon>Diplogasteromorpha</taxon>
        <taxon>Diplogasteroidea</taxon>
        <taxon>Neodiplogasteridae</taxon>
        <taxon>Pristionchus</taxon>
    </lineage>
</organism>
<keyword evidence="6" id="KW-1185">Reference proteome</keyword>
<dbReference type="GO" id="GO:0016787">
    <property type="term" value="F:hydrolase activity"/>
    <property type="evidence" value="ECO:0007669"/>
    <property type="project" value="UniProtKB-KW"/>
</dbReference>
<keyword evidence="4" id="KW-0067">ATP-binding</keyword>